<evidence type="ECO:0000256" key="1">
    <source>
        <dbReference type="SAM" id="MobiDB-lite"/>
    </source>
</evidence>
<reference evidence="3 4" key="1">
    <citation type="submission" date="2019-02" db="EMBL/GenBank/DDBJ databases">
        <title>Deep-cultivation of Planctomycetes and their phenomic and genomic characterization uncovers novel biology.</title>
        <authorList>
            <person name="Wiegand S."/>
            <person name="Jogler M."/>
            <person name="Boedeker C."/>
            <person name="Pinto D."/>
            <person name="Vollmers J."/>
            <person name="Rivas-Marin E."/>
            <person name="Kohn T."/>
            <person name="Peeters S.H."/>
            <person name="Heuer A."/>
            <person name="Rast P."/>
            <person name="Oberbeckmann S."/>
            <person name="Bunk B."/>
            <person name="Jeske O."/>
            <person name="Meyerdierks A."/>
            <person name="Storesund J.E."/>
            <person name="Kallscheuer N."/>
            <person name="Luecker S."/>
            <person name="Lage O.M."/>
            <person name="Pohl T."/>
            <person name="Merkel B.J."/>
            <person name="Hornburger P."/>
            <person name="Mueller R.-W."/>
            <person name="Bruemmer F."/>
            <person name="Labrenz M."/>
            <person name="Spormann A.M."/>
            <person name="Op den Camp H."/>
            <person name="Overmann J."/>
            <person name="Amann R."/>
            <person name="Jetten M.S.M."/>
            <person name="Mascher T."/>
            <person name="Medema M.H."/>
            <person name="Devos D.P."/>
            <person name="Kaster A.-K."/>
            <person name="Ovreas L."/>
            <person name="Rohde M."/>
            <person name="Galperin M.Y."/>
            <person name="Jogler C."/>
        </authorList>
    </citation>
    <scope>NUCLEOTIDE SEQUENCE [LARGE SCALE GENOMIC DNA]</scope>
    <source>
        <strain evidence="3 4">HG66A1</strain>
    </source>
</reference>
<organism evidence="3 4">
    <name type="scientific">Gimesia chilikensis</name>
    <dbReference type="NCBI Taxonomy" id="2605989"/>
    <lineage>
        <taxon>Bacteria</taxon>
        <taxon>Pseudomonadati</taxon>
        <taxon>Planctomycetota</taxon>
        <taxon>Planctomycetia</taxon>
        <taxon>Planctomycetales</taxon>
        <taxon>Planctomycetaceae</taxon>
        <taxon>Gimesia</taxon>
    </lineage>
</organism>
<accession>A0A517PHB5</accession>
<dbReference type="RefSeq" id="WP_145180527.1">
    <property type="nucleotide sequence ID" value="NZ_CP036266.1"/>
</dbReference>
<dbReference type="EMBL" id="CP036266">
    <property type="protein sequence ID" value="QDT18754.1"/>
    <property type="molecule type" value="Genomic_DNA"/>
</dbReference>
<feature type="signal peptide" evidence="2">
    <location>
        <begin position="1"/>
        <end position="25"/>
    </location>
</feature>
<keyword evidence="2" id="KW-0732">Signal</keyword>
<evidence type="ECO:0008006" key="5">
    <source>
        <dbReference type="Google" id="ProtNLM"/>
    </source>
</evidence>
<feature type="chain" id="PRO_5021790014" description="Thioredoxin domain-containing protein" evidence="2">
    <location>
        <begin position="26"/>
        <end position="235"/>
    </location>
</feature>
<dbReference type="Proteomes" id="UP000320421">
    <property type="component" value="Chromosome"/>
</dbReference>
<evidence type="ECO:0000256" key="2">
    <source>
        <dbReference type="SAM" id="SignalP"/>
    </source>
</evidence>
<feature type="compositionally biased region" description="Low complexity" evidence="1">
    <location>
        <begin position="54"/>
        <end position="67"/>
    </location>
</feature>
<feature type="compositionally biased region" description="Polar residues" evidence="1">
    <location>
        <begin position="30"/>
        <end position="45"/>
    </location>
</feature>
<dbReference type="AlphaFoldDB" id="A0A517PHB5"/>
<feature type="region of interest" description="Disordered" evidence="1">
    <location>
        <begin position="30"/>
        <end position="71"/>
    </location>
</feature>
<sequence length="235" mass="25452" precursor="true">MSRNRLNQILSVSAAVLLLAAMTLAGCGKTETSNETVTDASTETPVTKPEAELGAAAPFPGSASPKPDMSQTETVSFQSGMEVGEIPMPFEVEDVTGPNEGKTLCYRCLYGERPVVGIFVRELGPQTETLIQQIDQEVAAHKDDKLAAFVVLLSENPGEQKSKLKQIASEKKIQHVPLTVYEGTDSPLGYNVKQEAVVNVMLWEGVVKANRAFRTGELDQSGIQEVIEDTRLMVN</sequence>
<name>A0A517PHB5_9PLAN</name>
<proteinExistence type="predicted"/>
<dbReference type="OrthoDB" id="265402at2"/>
<dbReference type="PROSITE" id="PS51257">
    <property type="entry name" value="PROKAR_LIPOPROTEIN"/>
    <property type="match status" value="1"/>
</dbReference>
<evidence type="ECO:0000313" key="4">
    <source>
        <dbReference type="Proteomes" id="UP000320421"/>
    </source>
</evidence>
<keyword evidence="4" id="KW-1185">Reference proteome</keyword>
<evidence type="ECO:0000313" key="3">
    <source>
        <dbReference type="EMBL" id="QDT18754.1"/>
    </source>
</evidence>
<protein>
    <recommendedName>
        <fullName evidence="5">Thioredoxin domain-containing protein</fullName>
    </recommendedName>
</protein>
<gene>
    <name evidence="3" type="ORF">HG66A1_05160</name>
</gene>